<protein>
    <submittedName>
        <fullName evidence="2">Uncharacterized protein</fullName>
    </submittedName>
</protein>
<dbReference type="AlphaFoldDB" id="A7SIB8"/>
<dbReference type="EMBL" id="DS469667">
    <property type="protein sequence ID" value="EDO36543.1"/>
    <property type="molecule type" value="Genomic_DNA"/>
</dbReference>
<sequence>MHTSSPPQSHPLGDAYLQPPTIPSLRGCVPPAPHNPIPLGMHTSSPPQSH</sequence>
<reference evidence="2 3" key="1">
    <citation type="journal article" date="2007" name="Science">
        <title>Sea anemone genome reveals ancestral eumetazoan gene repertoire and genomic organization.</title>
        <authorList>
            <person name="Putnam N.H."/>
            <person name="Srivastava M."/>
            <person name="Hellsten U."/>
            <person name="Dirks B."/>
            <person name="Chapman J."/>
            <person name="Salamov A."/>
            <person name="Terry A."/>
            <person name="Shapiro H."/>
            <person name="Lindquist E."/>
            <person name="Kapitonov V.V."/>
            <person name="Jurka J."/>
            <person name="Genikhovich G."/>
            <person name="Grigoriev I.V."/>
            <person name="Lucas S.M."/>
            <person name="Steele R.E."/>
            <person name="Finnerty J.R."/>
            <person name="Technau U."/>
            <person name="Martindale M.Q."/>
            <person name="Rokhsar D.S."/>
        </authorList>
    </citation>
    <scope>NUCLEOTIDE SEQUENCE [LARGE SCALE GENOMIC DNA]</scope>
    <source>
        <strain evidence="3">CH2 X CH6</strain>
    </source>
</reference>
<feature type="non-terminal residue" evidence="2">
    <location>
        <position position="50"/>
    </location>
</feature>
<dbReference type="InParanoid" id="A7SIB8"/>
<feature type="region of interest" description="Disordered" evidence="1">
    <location>
        <begin position="1"/>
        <end position="50"/>
    </location>
</feature>
<gene>
    <name evidence="2" type="ORF">NEMVEDRAFT_v1g119304</name>
</gene>
<organism evidence="2 3">
    <name type="scientific">Nematostella vectensis</name>
    <name type="common">Starlet sea anemone</name>
    <dbReference type="NCBI Taxonomy" id="45351"/>
    <lineage>
        <taxon>Eukaryota</taxon>
        <taxon>Metazoa</taxon>
        <taxon>Cnidaria</taxon>
        <taxon>Anthozoa</taxon>
        <taxon>Hexacorallia</taxon>
        <taxon>Actiniaria</taxon>
        <taxon>Edwardsiidae</taxon>
        <taxon>Nematostella</taxon>
    </lineage>
</organism>
<keyword evidence="3" id="KW-1185">Reference proteome</keyword>
<dbReference type="Proteomes" id="UP000001593">
    <property type="component" value="Unassembled WGS sequence"/>
</dbReference>
<evidence type="ECO:0000313" key="2">
    <source>
        <dbReference type="EMBL" id="EDO36543.1"/>
    </source>
</evidence>
<evidence type="ECO:0000256" key="1">
    <source>
        <dbReference type="SAM" id="MobiDB-lite"/>
    </source>
</evidence>
<evidence type="ECO:0000313" key="3">
    <source>
        <dbReference type="Proteomes" id="UP000001593"/>
    </source>
</evidence>
<name>A7SIB8_NEMVE</name>
<proteinExistence type="predicted"/>
<dbReference type="HOGENOM" id="CLU_187913_0_0_1"/>
<accession>A7SIB8</accession>